<feature type="transmembrane region" description="Helical" evidence="14">
    <location>
        <begin position="647"/>
        <end position="665"/>
    </location>
</feature>
<keyword evidence="7 14" id="KW-0812">Transmembrane</keyword>
<keyword evidence="9 14" id="KW-1133">Transmembrane helix</keyword>
<keyword evidence="11" id="KW-0325">Glycoprotein</keyword>
<dbReference type="CDD" id="cd16020">
    <property type="entry name" value="GPI_EPT_1"/>
    <property type="match status" value="1"/>
</dbReference>
<dbReference type="FunFam" id="3.40.720.10:FF:000015">
    <property type="entry name" value="GPI ethanolamine phosphate transferase 1"/>
    <property type="match status" value="1"/>
</dbReference>
<evidence type="ECO:0000256" key="4">
    <source>
        <dbReference type="ARBA" id="ARBA00020831"/>
    </source>
</evidence>
<dbReference type="Pfam" id="PF01663">
    <property type="entry name" value="Phosphodiest"/>
    <property type="match status" value="1"/>
</dbReference>
<dbReference type="InterPro" id="IPR007070">
    <property type="entry name" value="GPI_EtnP_transferase_1"/>
</dbReference>
<protein>
    <recommendedName>
        <fullName evidence="4 14">GPI ethanolamine phosphate transferase 1</fullName>
        <ecNumber evidence="14">2.-.-.-</ecNumber>
    </recommendedName>
</protein>
<evidence type="ECO:0000256" key="5">
    <source>
        <dbReference type="ARBA" id="ARBA00022502"/>
    </source>
</evidence>
<dbReference type="FunCoup" id="A0A1B7MM21">
    <property type="interactions" value="185"/>
</dbReference>
<feature type="transmembrane region" description="Helical" evidence="14">
    <location>
        <begin position="671"/>
        <end position="691"/>
    </location>
</feature>
<evidence type="ECO:0000256" key="8">
    <source>
        <dbReference type="ARBA" id="ARBA00022824"/>
    </source>
</evidence>
<dbReference type="SUPFAM" id="SSF53649">
    <property type="entry name" value="Alkaline phosphatase-like"/>
    <property type="match status" value="1"/>
</dbReference>
<dbReference type="GO" id="GO:0071555">
    <property type="term" value="P:cell wall organization"/>
    <property type="evidence" value="ECO:0007669"/>
    <property type="project" value="UniProtKB-KW"/>
</dbReference>
<dbReference type="EC" id="2.-.-.-" evidence="14"/>
<comment type="similarity">
    <text evidence="3 14">Belongs to the PIGG/PIGN/PIGO family. PIGN subfamily.</text>
</comment>
<dbReference type="InterPro" id="IPR017850">
    <property type="entry name" value="Alkaline_phosphatase_core_sf"/>
</dbReference>
<feature type="transmembrane region" description="Helical" evidence="14">
    <location>
        <begin position="703"/>
        <end position="720"/>
    </location>
</feature>
<feature type="transmembrane region" description="Helical" evidence="14">
    <location>
        <begin position="931"/>
        <end position="951"/>
    </location>
</feature>
<dbReference type="OrthoDB" id="2748310at2759"/>
<comment type="function">
    <text evidence="13 14">Ethanolamine phosphate transferase involved in glycosylphosphatidylinositol-anchor biosynthesis. Transfers ethanolamine phosphate to the first alpha-1,4-linked mannose of the glycosylphosphatidylinositol precursor of GPI-anchor.</text>
</comment>
<dbReference type="InterPro" id="IPR017852">
    <property type="entry name" value="GPI_EtnP_transferase_1_C"/>
</dbReference>
<dbReference type="Gene3D" id="3.40.720.10">
    <property type="entry name" value="Alkaline Phosphatase, subunit A"/>
    <property type="match status" value="1"/>
</dbReference>
<feature type="domain" description="GPI ethanolamine phosphate transferase 1 C-terminal" evidence="15">
    <location>
        <begin position="484"/>
        <end position="924"/>
    </location>
</feature>
<evidence type="ECO:0000313" key="17">
    <source>
        <dbReference type="Proteomes" id="UP000092154"/>
    </source>
</evidence>
<dbReference type="AlphaFoldDB" id="A0A1B7MM21"/>
<feature type="transmembrane region" description="Helical" evidence="14">
    <location>
        <begin position="591"/>
        <end position="612"/>
    </location>
</feature>
<feature type="transmembrane region" description="Helical" evidence="14">
    <location>
        <begin position="556"/>
        <end position="579"/>
    </location>
</feature>
<evidence type="ECO:0000256" key="6">
    <source>
        <dbReference type="ARBA" id="ARBA00022679"/>
    </source>
</evidence>
<dbReference type="PANTHER" id="PTHR12250">
    <property type="entry name" value="PHOSPHATIDYLINOSITOL GLYCAN, CLASS N"/>
    <property type="match status" value="1"/>
</dbReference>
<feature type="transmembrane region" description="Helical" evidence="14">
    <location>
        <begin position="530"/>
        <end position="550"/>
    </location>
</feature>
<dbReference type="GO" id="GO:0005789">
    <property type="term" value="C:endoplasmic reticulum membrane"/>
    <property type="evidence" value="ECO:0007669"/>
    <property type="project" value="UniProtKB-SubCell"/>
</dbReference>
<sequence>MDSEINSEPVGGCSSVPSCHTILFANMRLISISSPAQNFFKLITLGIVFHAVFIVSVFDCYFTSHVVHGMLPHRAGLGEAKRIVLIVGDGLRADLLFTVNAFIDVVPSSPEIIAPYLRDIVQTRGAFGVSHTRVPTETRSGHVAIIGGMYEYVSSASKGWKTNPVHFDSVFNQSSHTFSFGAPDVSPMFAQGATPGKVDTWIYGEENEDFTKDATGLDIWVLDQLRTLLQNASSNAVLDSQLRDDKVVFFLHLLGLDSTGHSYRPHSKEYMNNIQVVDYIVQQTEELFSNFYHDEETSFIFTADHGMSKIGNHGDGDPDNTRTPLIAWGRGIRGPLPDSIPSSHDDYSHPWQLDDFLRRDVEQADLVPLMTALLGINYPVNSIGVLPDADPTRPGYLLPREGEPALAPLALANAESILEHYLVKHESKAAQTIRYKAFEPLEKVSQDGKPSRVSWVSKIERLISDGRSFEARQETDELMKITLQGLRYLETYDRVLIRAIVVAAYLGWAAYSSLSILPPAVSSVSANERAWVRITTTAAVAIFWAFFAAQRAPWTFYVYVTFPCYFWQQFALRGVPVLVQQFKSSERPGSFTCRVLFHLVIVVVVLQFMVAAYAHRSLWSVGFLFMGILWPLASWPSHVRSQKPKLLLLWTGSCLATGIFPLLSVNKVEDLYMIMCGGATILAVGAGYLRLVWDGTAAAGKISIVQASFIVLMMAITASSVKSLQAKQGLSIINQTLAWIILVVSLIYPFILKAQHRTPTSRIVSLFLGFGVSFVILSISDEGLFYAAFTCNLLLWIEVETAVRLNGPGGVSSKQGYEFRTDDVRIVLFFLFFVQVAFFGSGNVASISSFYLGPIFRLLPIFNPLLVVALLIFKIAAPHVVLSAVLATLNTRLHLPPFSLFIIALTLTDGMTMSFFLNVTDTGSWLEVGQSISFFCVNSLLLVCSAGMYTIGEYLVLEYGTGASTHQVRLTE</sequence>
<feature type="transmembrane region" description="Helical" evidence="14">
    <location>
        <begin position="732"/>
        <end position="751"/>
    </location>
</feature>
<name>A0A1B7MM21_9AGAM</name>
<comment type="subcellular location">
    <subcellularLocation>
        <location evidence="1 14">Endoplasmic reticulum membrane</location>
        <topology evidence="1 14">Multi-pass membrane protein</topology>
    </subcellularLocation>
</comment>
<evidence type="ECO:0000256" key="11">
    <source>
        <dbReference type="ARBA" id="ARBA00023180"/>
    </source>
</evidence>
<evidence type="ECO:0000256" key="2">
    <source>
        <dbReference type="ARBA" id="ARBA00004687"/>
    </source>
</evidence>
<keyword evidence="10 14" id="KW-0472">Membrane</keyword>
<gene>
    <name evidence="16" type="ORF">K503DRAFT_775404</name>
</gene>
<feature type="transmembrane region" description="Helical" evidence="14">
    <location>
        <begin position="898"/>
        <end position="919"/>
    </location>
</feature>
<dbReference type="GO" id="GO:0006506">
    <property type="term" value="P:GPI anchor biosynthetic process"/>
    <property type="evidence" value="ECO:0007669"/>
    <property type="project" value="UniProtKB-UniPathway"/>
</dbReference>
<feature type="transmembrane region" description="Helical" evidence="14">
    <location>
        <begin position="763"/>
        <end position="779"/>
    </location>
</feature>
<keyword evidence="12" id="KW-0961">Cell wall biogenesis/degradation</keyword>
<accession>A0A1B7MM21</accession>
<dbReference type="UniPathway" id="UPA00196"/>
<keyword evidence="5 14" id="KW-0337">GPI-anchor biosynthesis</keyword>
<evidence type="ECO:0000256" key="7">
    <source>
        <dbReference type="ARBA" id="ARBA00022692"/>
    </source>
</evidence>
<keyword evidence="8 14" id="KW-0256">Endoplasmic reticulum</keyword>
<evidence type="ECO:0000313" key="16">
    <source>
        <dbReference type="EMBL" id="OAX33646.1"/>
    </source>
</evidence>
<feature type="transmembrane region" description="Helical" evidence="14">
    <location>
        <begin position="865"/>
        <end position="886"/>
    </location>
</feature>
<evidence type="ECO:0000259" key="15">
    <source>
        <dbReference type="Pfam" id="PF04987"/>
    </source>
</evidence>
<feature type="transmembrane region" description="Helical" evidence="14">
    <location>
        <begin position="826"/>
        <end position="853"/>
    </location>
</feature>
<evidence type="ECO:0000256" key="1">
    <source>
        <dbReference type="ARBA" id="ARBA00004477"/>
    </source>
</evidence>
<dbReference type="EMBL" id="KV448733">
    <property type="protein sequence ID" value="OAX33646.1"/>
    <property type="molecule type" value="Genomic_DNA"/>
</dbReference>
<dbReference type="Pfam" id="PF04987">
    <property type="entry name" value="PigN"/>
    <property type="match status" value="1"/>
</dbReference>
<dbReference type="Proteomes" id="UP000092154">
    <property type="component" value="Unassembled WGS sequence"/>
</dbReference>
<evidence type="ECO:0000256" key="14">
    <source>
        <dbReference type="RuleBase" id="RU367138"/>
    </source>
</evidence>
<comment type="pathway">
    <text evidence="2 14">Glycolipid biosynthesis; glycosylphosphatidylinositol-anchor biosynthesis.</text>
</comment>
<evidence type="ECO:0000256" key="3">
    <source>
        <dbReference type="ARBA" id="ARBA00008400"/>
    </source>
</evidence>
<dbReference type="STRING" id="1314800.A0A1B7MM21"/>
<evidence type="ECO:0000256" key="10">
    <source>
        <dbReference type="ARBA" id="ARBA00023136"/>
    </source>
</evidence>
<dbReference type="InterPro" id="IPR037671">
    <property type="entry name" value="PIGN_N"/>
</dbReference>
<keyword evidence="17" id="KW-1185">Reference proteome</keyword>
<dbReference type="InParanoid" id="A0A1B7MM21"/>
<evidence type="ECO:0000256" key="9">
    <source>
        <dbReference type="ARBA" id="ARBA00022989"/>
    </source>
</evidence>
<proteinExistence type="inferred from homology"/>
<dbReference type="GO" id="GO:0051377">
    <property type="term" value="F:mannose-ethanolamine phosphotransferase activity"/>
    <property type="evidence" value="ECO:0007669"/>
    <property type="project" value="UniProtKB-UniRule"/>
</dbReference>
<feature type="transmembrane region" description="Helical" evidence="14">
    <location>
        <begin position="618"/>
        <end position="635"/>
    </location>
</feature>
<reference evidence="16 17" key="1">
    <citation type="submission" date="2016-06" db="EMBL/GenBank/DDBJ databases">
        <title>Comparative genomics of the ectomycorrhizal sister species Rhizopogon vinicolor and Rhizopogon vesiculosus (Basidiomycota: Boletales) reveals a divergence of the mating type B locus.</title>
        <authorList>
            <consortium name="DOE Joint Genome Institute"/>
            <person name="Mujic A.B."/>
            <person name="Kuo A."/>
            <person name="Tritt A."/>
            <person name="Lipzen A."/>
            <person name="Chen C."/>
            <person name="Johnson J."/>
            <person name="Sharma A."/>
            <person name="Barry K."/>
            <person name="Grigoriev I.V."/>
            <person name="Spatafora J.W."/>
        </authorList>
    </citation>
    <scope>NUCLEOTIDE SEQUENCE [LARGE SCALE GENOMIC DNA]</scope>
    <source>
        <strain evidence="16 17">AM-OR11-026</strain>
    </source>
</reference>
<dbReference type="InterPro" id="IPR002591">
    <property type="entry name" value="Phosphodiest/P_Trfase"/>
</dbReference>
<keyword evidence="6 14" id="KW-0808">Transferase</keyword>
<organism evidence="16 17">
    <name type="scientific">Rhizopogon vinicolor AM-OR11-026</name>
    <dbReference type="NCBI Taxonomy" id="1314800"/>
    <lineage>
        <taxon>Eukaryota</taxon>
        <taxon>Fungi</taxon>
        <taxon>Dikarya</taxon>
        <taxon>Basidiomycota</taxon>
        <taxon>Agaricomycotina</taxon>
        <taxon>Agaricomycetes</taxon>
        <taxon>Agaricomycetidae</taxon>
        <taxon>Boletales</taxon>
        <taxon>Suillineae</taxon>
        <taxon>Rhizopogonaceae</taxon>
        <taxon>Rhizopogon</taxon>
    </lineage>
</organism>
<evidence type="ECO:0000256" key="13">
    <source>
        <dbReference type="ARBA" id="ARBA00024850"/>
    </source>
</evidence>
<evidence type="ECO:0000256" key="12">
    <source>
        <dbReference type="ARBA" id="ARBA00023316"/>
    </source>
</evidence>
<dbReference type="PANTHER" id="PTHR12250:SF0">
    <property type="entry name" value="GPI ETHANOLAMINE PHOSPHATE TRANSFERASE 1"/>
    <property type="match status" value="1"/>
</dbReference>
<feature type="transmembrane region" description="Helical" evidence="14">
    <location>
        <begin position="495"/>
        <end position="518"/>
    </location>
</feature>